<dbReference type="RefSeq" id="WP_186810092.1">
    <property type="nucleotide sequence ID" value="NZ_JBHUNQ010000002.1"/>
</dbReference>
<organism evidence="1 2">
    <name type="scientific">Halomonas halophila</name>
    <dbReference type="NCBI Taxonomy" id="29573"/>
    <lineage>
        <taxon>Bacteria</taxon>
        <taxon>Pseudomonadati</taxon>
        <taxon>Pseudomonadota</taxon>
        <taxon>Gammaproteobacteria</taxon>
        <taxon>Oceanospirillales</taxon>
        <taxon>Halomonadaceae</taxon>
        <taxon>Halomonas</taxon>
    </lineage>
</organism>
<protein>
    <recommendedName>
        <fullName evidence="3">Lipoprotein</fullName>
    </recommendedName>
</protein>
<accession>A0ABQ0U7F6</accession>
<dbReference type="EMBL" id="BJUS01000042">
    <property type="protein sequence ID" value="GEK74342.1"/>
    <property type="molecule type" value="Genomic_DNA"/>
</dbReference>
<sequence length="96" mass="11279">MTVSRRHGVMGGLAVAAVLLMTGCSYTPARIDTGPLVEIGGYHDGRRHHERREYRHYRRHDDHYRERRHHRHHRDYGDHRRRGGFCPPGLAMQGRC</sequence>
<proteinExistence type="predicted"/>
<keyword evidence="2" id="KW-1185">Reference proteome</keyword>
<comment type="caution">
    <text evidence="1">The sequence shown here is derived from an EMBL/GenBank/DDBJ whole genome shotgun (WGS) entry which is preliminary data.</text>
</comment>
<gene>
    <name evidence="1" type="ORF">HHA04nite_28860</name>
</gene>
<evidence type="ECO:0008006" key="3">
    <source>
        <dbReference type="Google" id="ProtNLM"/>
    </source>
</evidence>
<dbReference type="Proteomes" id="UP000321121">
    <property type="component" value="Unassembled WGS sequence"/>
</dbReference>
<evidence type="ECO:0000313" key="2">
    <source>
        <dbReference type="Proteomes" id="UP000321121"/>
    </source>
</evidence>
<name>A0ABQ0U7F6_9GAMM</name>
<evidence type="ECO:0000313" key="1">
    <source>
        <dbReference type="EMBL" id="GEK74342.1"/>
    </source>
</evidence>
<reference evidence="1 2" key="1">
    <citation type="submission" date="2019-07" db="EMBL/GenBank/DDBJ databases">
        <title>Whole genome shotgun sequence of Halomonas halophila NBRC 102604.</title>
        <authorList>
            <person name="Hosoyama A."/>
            <person name="Uohara A."/>
            <person name="Ohji S."/>
            <person name="Ichikawa N."/>
        </authorList>
    </citation>
    <scope>NUCLEOTIDE SEQUENCE [LARGE SCALE GENOMIC DNA]</scope>
    <source>
        <strain evidence="1 2">NBRC 102604</strain>
    </source>
</reference>
<dbReference type="PROSITE" id="PS51257">
    <property type="entry name" value="PROKAR_LIPOPROTEIN"/>
    <property type="match status" value="1"/>
</dbReference>